<comment type="caution">
    <text evidence="3">The sequence shown here is derived from an EMBL/GenBank/DDBJ whole genome shotgun (WGS) entry which is preliminary data.</text>
</comment>
<dbReference type="Pfam" id="PF00494">
    <property type="entry name" value="SQS_PSY"/>
    <property type="match status" value="1"/>
</dbReference>
<dbReference type="SFLD" id="SFLDG01018">
    <property type="entry name" value="Squalene/Phytoene_Synthase_Lik"/>
    <property type="match status" value="1"/>
</dbReference>
<protein>
    <submittedName>
        <fullName evidence="3">Phytoene synthase</fullName>
    </submittedName>
</protein>
<reference evidence="3 4" key="1">
    <citation type="submission" date="2021-01" db="EMBL/GenBank/DDBJ databases">
        <title>Whole genome shotgun sequence of Asanoa siamensis NBRC 107932.</title>
        <authorList>
            <person name="Komaki H."/>
            <person name="Tamura T."/>
        </authorList>
    </citation>
    <scope>NUCLEOTIDE SEQUENCE [LARGE SCALE GENOMIC DNA]</scope>
    <source>
        <strain evidence="3 4">NBRC 107932</strain>
    </source>
</reference>
<accession>A0ABQ4CTY7</accession>
<evidence type="ECO:0000256" key="2">
    <source>
        <dbReference type="ARBA" id="ARBA00022679"/>
    </source>
</evidence>
<evidence type="ECO:0000256" key="1">
    <source>
        <dbReference type="ARBA" id="ARBA00004684"/>
    </source>
</evidence>
<dbReference type="PROSITE" id="PS01044">
    <property type="entry name" value="SQUALEN_PHYTOEN_SYN_1"/>
    <property type="match status" value="1"/>
</dbReference>
<organism evidence="3 4">
    <name type="scientific">Asanoa siamensis</name>
    <dbReference type="NCBI Taxonomy" id="926357"/>
    <lineage>
        <taxon>Bacteria</taxon>
        <taxon>Bacillati</taxon>
        <taxon>Actinomycetota</taxon>
        <taxon>Actinomycetes</taxon>
        <taxon>Micromonosporales</taxon>
        <taxon>Micromonosporaceae</taxon>
        <taxon>Asanoa</taxon>
    </lineage>
</organism>
<keyword evidence="2" id="KW-0808">Transferase</keyword>
<dbReference type="InterPro" id="IPR033904">
    <property type="entry name" value="Trans_IPPS_HH"/>
</dbReference>
<dbReference type="InterPro" id="IPR044843">
    <property type="entry name" value="Trans_IPPS_bact-type"/>
</dbReference>
<dbReference type="RefSeq" id="WP_203715558.1">
    <property type="nucleotide sequence ID" value="NZ_BONE01000034.1"/>
</dbReference>
<proteinExistence type="predicted"/>
<dbReference type="SUPFAM" id="SSF48576">
    <property type="entry name" value="Terpenoid synthases"/>
    <property type="match status" value="1"/>
</dbReference>
<gene>
    <name evidence="3" type="primary">crtB_2</name>
    <name evidence="3" type="ORF">Asi02nite_42620</name>
</gene>
<dbReference type="Gene3D" id="1.10.600.10">
    <property type="entry name" value="Farnesyl Diphosphate Synthase"/>
    <property type="match status" value="1"/>
</dbReference>
<name>A0ABQ4CTY7_9ACTN</name>
<sequence length="311" mass="34155">MDDSLAASYERCRELHKRHGRTYYLATRLLPAWKRRHVHALYGFTRYADEIVDRTDDLPPAERARWLGRWSERFVAGLHGAPVDDPLLPAVLHTIAVFDLDRDDFASFLRSMAMDLTVTSYATYEDVLDYMEGSAAVIGTMMLPILGSSDPGAARGPARQLGLAFQLTNFIRDVGEDLHLGRTYLPDEDLDKFGITRSDLADAVTSRAATPQIKNLIAYEVERARLHYAAAAPGIALLAPGSRSCIRAAYTLYGGILDEVVAADYDVFVRRATVPNRRRAAVAARALLAGADAPIAVPPTNLRTVSRAGVA</sequence>
<dbReference type="PROSITE" id="PS01045">
    <property type="entry name" value="SQUALEN_PHYTOEN_SYN_2"/>
    <property type="match status" value="1"/>
</dbReference>
<dbReference type="SFLD" id="SFLDG01212">
    <property type="entry name" value="Phytoene_synthase_like"/>
    <property type="match status" value="1"/>
</dbReference>
<dbReference type="InterPro" id="IPR008949">
    <property type="entry name" value="Isoprenoid_synthase_dom_sf"/>
</dbReference>
<evidence type="ECO:0000313" key="3">
    <source>
        <dbReference type="EMBL" id="GIF74744.1"/>
    </source>
</evidence>
<dbReference type="InterPro" id="IPR002060">
    <property type="entry name" value="Squ/phyt_synthse"/>
</dbReference>
<keyword evidence="4" id="KW-1185">Reference proteome</keyword>
<dbReference type="SFLD" id="SFLDS00005">
    <property type="entry name" value="Isoprenoid_Synthase_Type_I"/>
    <property type="match status" value="1"/>
</dbReference>
<dbReference type="Proteomes" id="UP000604117">
    <property type="component" value="Unassembled WGS sequence"/>
</dbReference>
<evidence type="ECO:0000313" key="4">
    <source>
        <dbReference type="Proteomes" id="UP000604117"/>
    </source>
</evidence>
<dbReference type="EMBL" id="BONE01000034">
    <property type="protein sequence ID" value="GIF74744.1"/>
    <property type="molecule type" value="Genomic_DNA"/>
</dbReference>
<dbReference type="InterPro" id="IPR019845">
    <property type="entry name" value="Squalene/phytoene_synthase_CS"/>
</dbReference>
<comment type="pathway">
    <text evidence="1">Carotenoid biosynthesis; phytoene biosynthesis.</text>
</comment>
<dbReference type="PANTHER" id="PTHR31480">
    <property type="entry name" value="BIFUNCTIONAL LYCOPENE CYCLASE/PHYTOENE SYNTHASE"/>
    <property type="match status" value="1"/>
</dbReference>
<dbReference type="CDD" id="cd00683">
    <property type="entry name" value="Trans_IPPS_HH"/>
    <property type="match status" value="1"/>
</dbReference>